<dbReference type="InterPro" id="IPR058627">
    <property type="entry name" value="MdtA-like_C"/>
</dbReference>
<dbReference type="Gene3D" id="2.40.30.170">
    <property type="match status" value="1"/>
</dbReference>
<evidence type="ECO:0000259" key="3">
    <source>
        <dbReference type="Pfam" id="PF25967"/>
    </source>
</evidence>
<dbReference type="SUPFAM" id="SSF111369">
    <property type="entry name" value="HlyD-like secretion proteins"/>
    <property type="match status" value="1"/>
</dbReference>
<proteinExistence type="inferred from homology"/>
<comment type="similarity">
    <text evidence="1">Belongs to the membrane fusion protein (MFP) (TC 8.A.1) family.</text>
</comment>
<evidence type="ECO:0000256" key="1">
    <source>
        <dbReference type="ARBA" id="ARBA00009477"/>
    </source>
</evidence>
<dbReference type="NCBIfam" id="TIGR01730">
    <property type="entry name" value="RND_mfp"/>
    <property type="match status" value="1"/>
</dbReference>
<feature type="coiled-coil region" evidence="2">
    <location>
        <begin position="123"/>
        <end position="181"/>
    </location>
</feature>
<evidence type="ECO:0000313" key="5">
    <source>
        <dbReference type="Proteomes" id="UP000704341"/>
    </source>
</evidence>
<dbReference type="InterPro" id="IPR006143">
    <property type="entry name" value="RND_pump_MFP"/>
</dbReference>
<sequence>MTAKRNSQRKPRMRRLFATRRRRWIAIGGIVVLLLLIMIAVRHNNAQKAAEKHKYNILKVTRQADFNLTGKIEPVQTQTLTLPSGKLQNLNVKNGDHVAQGEAILTMHNDNTQDSVTELQGDLSKSQRTMNSQQQTINNLRQQLNGMSQGDEGYSDLQNQLNEAQNAYADAQASVATTQQRLNTASSKVNQTLTAPFAGYVTVDQAKEGEPVVTLYSDTLQFVGQVSEYDYSKLHQSTNLKVKALATNRTANTQVSYLATIPTKNSGNNTKYEVTANVNANKFMAGQTAKAAVKQDGVQIPKSAVRHGKVFVVDANNRVRETEVSGRAVNSSYIVTDGVDAGDRIVTNPNSKLKDNEKVD</sequence>
<dbReference type="RefSeq" id="WP_153929816.1">
    <property type="nucleotide sequence ID" value="NZ_QORN01000010.1"/>
</dbReference>
<gene>
    <name evidence="4" type="ORF">DTK66_03215</name>
</gene>
<dbReference type="Gene3D" id="2.40.420.20">
    <property type="match status" value="1"/>
</dbReference>
<dbReference type="Pfam" id="PF25967">
    <property type="entry name" value="RND-MFP_C"/>
    <property type="match status" value="1"/>
</dbReference>
<evidence type="ECO:0000313" key="4">
    <source>
        <dbReference type="EMBL" id="MBD5806133.1"/>
    </source>
</evidence>
<accession>A0ABR8P5Y2</accession>
<evidence type="ECO:0000256" key="2">
    <source>
        <dbReference type="SAM" id="Coils"/>
    </source>
</evidence>
<organism evidence="4 5">
    <name type="scientific">Limosilactobacillus walteri</name>
    <dbReference type="NCBI Taxonomy" id="2268022"/>
    <lineage>
        <taxon>Bacteria</taxon>
        <taxon>Bacillati</taxon>
        <taxon>Bacillota</taxon>
        <taxon>Bacilli</taxon>
        <taxon>Lactobacillales</taxon>
        <taxon>Lactobacillaceae</taxon>
        <taxon>Limosilactobacillus</taxon>
    </lineage>
</organism>
<dbReference type="Proteomes" id="UP000704341">
    <property type="component" value="Unassembled WGS sequence"/>
</dbReference>
<dbReference type="EMBL" id="QORN01000010">
    <property type="protein sequence ID" value="MBD5806133.1"/>
    <property type="molecule type" value="Genomic_DNA"/>
</dbReference>
<name>A0ABR8P5Y2_9LACO</name>
<keyword evidence="5" id="KW-1185">Reference proteome</keyword>
<dbReference type="PANTHER" id="PTHR30469">
    <property type="entry name" value="MULTIDRUG RESISTANCE PROTEIN MDTA"/>
    <property type="match status" value="1"/>
</dbReference>
<feature type="domain" description="Multidrug resistance protein MdtA-like C-terminal permuted SH3" evidence="3">
    <location>
        <begin position="298"/>
        <end position="348"/>
    </location>
</feature>
<keyword evidence="2" id="KW-0175">Coiled coil</keyword>
<protein>
    <submittedName>
        <fullName evidence="4">Efflux RND transporter periplasmic adaptor subunit</fullName>
    </submittedName>
</protein>
<reference evidence="4 5" key="1">
    <citation type="submission" date="2018-07" db="EMBL/GenBank/DDBJ databases">
        <title>Phylogenomic Insights into understanding Host Adaptation of Lactobacillus reuteri by a novel species, Lactobacillus spp. M31.</title>
        <authorList>
            <person name="Sharma S."/>
            <person name="Patil P."/>
            <person name="Korpole S."/>
            <person name="Patil P.B."/>
        </authorList>
    </citation>
    <scope>NUCLEOTIDE SEQUENCE [LARGE SCALE GENOMIC DNA]</scope>
    <source>
        <strain evidence="4 5">M31</strain>
    </source>
</reference>
<dbReference type="Gene3D" id="1.20.120.330">
    <property type="entry name" value="Nucleotidyltransferases domain 2"/>
    <property type="match status" value="1"/>
</dbReference>
<comment type="caution">
    <text evidence="4">The sequence shown here is derived from an EMBL/GenBank/DDBJ whole genome shotgun (WGS) entry which is preliminary data.</text>
</comment>